<reference evidence="3 4" key="1">
    <citation type="submission" date="2020-07" db="EMBL/GenBank/DDBJ databases">
        <title>Genomic Encyclopedia of Type Strains, Phase IV (KMG-V): Genome sequencing to study the core and pangenomes of soil and plant-associated prokaryotes.</title>
        <authorList>
            <person name="Whitman W."/>
        </authorList>
    </citation>
    <scope>NUCLEOTIDE SEQUENCE [LARGE SCALE GENOMIC DNA]</scope>
    <source>
        <strain evidence="3 4">SAS40</strain>
    </source>
</reference>
<proteinExistence type="inferred from homology"/>
<organism evidence="3 4">
    <name type="scientific">Pigmentiphaga litoralis</name>
    <dbReference type="NCBI Taxonomy" id="516702"/>
    <lineage>
        <taxon>Bacteria</taxon>
        <taxon>Pseudomonadati</taxon>
        <taxon>Pseudomonadota</taxon>
        <taxon>Betaproteobacteria</taxon>
        <taxon>Burkholderiales</taxon>
        <taxon>Alcaligenaceae</taxon>
        <taxon>Pigmentiphaga</taxon>
    </lineage>
</organism>
<comment type="similarity">
    <text evidence="1">Belongs to the UPF0065 (bug) family.</text>
</comment>
<dbReference type="PANTHER" id="PTHR42928">
    <property type="entry name" value="TRICARBOXYLATE-BINDING PROTEIN"/>
    <property type="match status" value="1"/>
</dbReference>
<dbReference type="CDD" id="cd13578">
    <property type="entry name" value="PBP2_Bug27"/>
    <property type="match status" value="1"/>
</dbReference>
<evidence type="ECO:0000313" key="3">
    <source>
        <dbReference type="EMBL" id="NYE83653.1"/>
    </source>
</evidence>
<dbReference type="Proteomes" id="UP000542125">
    <property type="component" value="Unassembled WGS sequence"/>
</dbReference>
<dbReference type="PANTHER" id="PTHR42928:SF5">
    <property type="entry name" value="BLR1237 PROTEIN"/>
    <property type="match status" value="1"/>
</dbReference>
<gene>
    <name evidence="3" type="ORF">FHW18_002924</name>
</gene>
<feature type="chain" id="PRO_5030604214" evidence="2">
    <location>
        <begin position="24"/>
        <end position="323"/>
    </location>
</feature>
<keyword evidence="4" id="KW-1185">Reference proteome</keyword>
<dbReference type="InterPro" id="IPR042100">
    <property type="entry name" value="Bug_dom1"/>
</dbReference>
<protein>
    <submittedName>
        <fullName evidence="3">Tripartite-type tricarboxylate transporter receptor subunit TctC</fullName>
    </submittedName>
</protein>
<dbReference type="Pfam" id="PF03401">
    <property type="entry name" value="TctC"/>
    <property type="match status" value="1"/>
</dbReference>
<feature type="signal peptide" evidence="2">
    <location>
        <begin position="1"/>
        <end position="23"/>
    </location>
</feature>
<dbReference type="PIRSF" id="PIRSF017082">
    <property type="entry name" value="YflP"/>
    <property type="match status" value="1"/>
</dbReference>
<keyword evidence="3" id="KW-0675">Receptor</keyword>
<keyword evidence="2" id="KW-0732">Signal</keyword>
<dbReference type="AlphaFoldDB" id="A0A7Y9LNV8"/>
<name>A0A7Y9LNV8_9BURK</name>
<dbReference type="EMBL" id="JACBYR010000001">
    <property type="protein sequence ID" value="NYE83653.1"/>
    <property type="molecule type" value="Genomic_DNA"/>
</dbReference>
<evidence type="ECO:0000256" key="1">
    <source>
        <dbReference type="ARBA" id="ARBA00006987"/>
    </source>
</evidence>
<dbReference type="Gene3D" id="3.40.190.10">
    <property type="entry name" value="Periplasmic binding protein-like II"/>
    <property type="match status" value="1"/>
</dbReference>
<dbReference type="InterPro" id="IPR005064">
    <property type="entry name" value="BUG"/>
</dbReference>
<dbReference type="RefSeq" id="WP_179587435.1">
    <property type="nucleotide sequence ID" value="NZ_JACBYR010000001.1"/>
</dbReference>
<sequence>MIRTHHTLAFALLATAFAAPTFAADRFPSKPLQIVVSAAPGGSPDILARIVAKALSARVGQPVSVDNRPGGAGNIAATHVARSPADGYTLFVATDSISINQTLFRNLPFDARTSFAPVIHAISSPQVFAVHPEVPARSVQEFVQLAKAAPDRYGLASPAIGTTGQLGVLLLQSQAAIQVKPVVYRSAQPALTDVLGKHADGIIVTIAPALPFIKEGKLRALGVSTGTRSAALPDVPTFVEQGLPDFKFDSWQGFVVPGGTPKPVIDRLNTELNAVLTDPDVKAKLLAQAFDTVGGSPADFGKVINDSVASWEKVIRSHDIHID</sequence>
<dbReference type="Gene3D" id="3.40.190.150">
    <property type="entry name" value="Bordetella uptake gene, domain 1"/>
    <property type="match status" value="1"/>
</dbReference>
<evidence type="ECO:0000313" key="4">
    <source>
        <dbReference type="Proteomes" id="UP000542125"/>
    </source>
</evidence>
<comment type="caution">
    <text evidence="3">The sequence shown here is derived from an EMBL/GenBank/DDBJ whole genome shotgun (WGS) entry which is preliminary data.</text>
</comment>
<evidence type="ECO:0000256" key="2">
    <source>
        <dbReference type="SAM" id="SignalP"/>
    </source>
</evidence>
<dbReference type="SUPFAM" id="SSF53850">
    <property type="entry name" value="Periplasmic binding protein-like II"/>
    <property type="match status" value="1"/>
</dbReference>
<accession>A0A7Y9LNV8</accession>